<proteinExistence type="inferred from homology"/>
<dbReference type="Proteomes" id="UP000287746">
    <property type="component" value="Unassembled WGS sequence"/>
</dbReference>
<comment type="caution">
    <text evidence="9">The sequence shown here is derived from an EMBL/GenBank/DDBJ whole genome shotgun (WGS) entry which is preliminary data.</text>
</comment>
<dbReference type="AlphaFoldDB" id="A0A430G4P1"/>
<dbReference type="GO" id="GO:0009279">
    <property type="term" value="C:cell outer membrane"/>
    <property type="evidence" value="ECO:0007669"/>
    <property type="project" value="UniProtKB-SubCell"/>
</dbReference>
<organism evidence="9 10">
    <name type="scientific">Sphingomonas koreensis</name>
    <dbReference type="NCBI Taxonomy" id="93064"/>
    <lineage>
        <taxon>Bacteria</taxon>
        <taxon>Pseudomonadati</taxon>
        <taxon>Pseudomonadota</taxon>
        <taxon>Alphaproteobacteria</taxon>
        <taxon>Sphingomonadales</taxon>
        <taxon>Sphingomonadaceae</taxon>
        <taxon>Sphingomonas</taxon>
    </lineage>
</organism>
<evidence type="ECO:0000256" key="1">
    <source>
        <dbReference type="ARBA" id="ARBA00004442"/>
    </source>
</evidence>
<dbReference type="GO" id="GO:1990281">
    <property type="term" value="C:efflux pump complex"/>
    <property type="evidence" value="ECO:0007669"/>
    <property type="project" value="TreeGrafter"/>
</dbReference>
<evidence type="ECO:0000256" key="2">
    <source>
        <dbReference type="ARBA" id="ARBA00007613"/>
    </source>
</evidence>
<dbReference type="PANTHER" id="PTHR30026:SF5">
    <property type="entry name" value="ABC-TYPE EFFLUX SYSTEM SECRETIN COMPONENT"/>
    <property type="match status" value="1"/>
</dbReference>
<comment type="similarity">
    <text evidence="2">Belongs to the outer membrane factor (OMF) (TC 1.B.17) family.</text>
</comment>
<evidence type="ECO:0000313" key="9">
    <source>
        <dbReference type="EMBL" id="RSY86875.1"/>
    </source>
</evidence>
<keyword evidence="5" id="KW-0812">Transmembrane</keyword>
<keyword evidence="8" id="KW-0732">Signal</keyword>
<dbReference type="PANTHER" id="PTHR30026">
    <property type="entry name" value="OUTER MEMBRANE PROTEIN TOLC"/>
    <property type="match status" value="1"/>
</dbReference>
<sequence length="454" mass="49406">MSIYRWFWICAAAVATPALAQDADPAALDYGAAQTRLLQRSDAIAASDANVRSKEAQEGATRTLTRPDVDFEAQLLEYQKTLYLPLGSLAPVAQAFGIRDPLRFQQRRDSARPIVTATLPIYTGGQISGTQAGAKAQVAQARADQALAVDNALVQLVNAYYGQQLAERALGVRRDVLTGLERHVSDATKLERERFISRAQRLQAEVARDDAAREYEKAIADLATANAALAGLLRAPAGVRPISPLFIISHSLPPLAVFKAAALDHHPQLARLEALEDQAAAGVTLQQSKLRPTVYAFGQYNFDRRDSLLTDPDWSVGIGVKYKLASGLGRRQSVEAARQVAEQARAGVREARTQLEIGVTQAWYAVEAARKRFLLLDGAVASSQENLRLQTLSFREQQATSLDVIDAELGLGRVRVQRAQAANEYVQALAQLLNVSGQMSKMPDYVAQADKVIP</sequence>
<dbReference type="RefSeq" id="WP_126004168.1">
    <property type="nucleotide sequence ID" value="NZ_QQYZ01000006.1"/>
</dbReference>
<feature type="chain" id="PRO_5018977340" evidence="8">
    <location>
        <begin position="21"/>
        <end position="454"/>
    </location>
</feature>
<evidence type="ECO:0000256" key="5">
    <source>
        <dbReference type="ARBA" id="ARBA00022692"/>
    </source>
</evidence>
<dbReference type="Gene3D" id="1.20.1600.10">
    <property type="entry name" value="Outer membrane efflux proteins (OEP)"/>
    <property type="match status" value="1"/>
</dbReference>
<feature type="signal peptide" evidence="8">
    <location>
        <begin position="1"/>
        <end position="20"/>
    </location>
</feature>
<dbReference type="GO" id="GO:0015562">
    <property type="term" value="F:efflux transmembrane transporter activity"/>
    <property type="evidence" value="ECO:0007669"/>
    <property type="project" value="InterPro"/>
</dbReference>
<dbReference type="SUPFAM" id="SSF56954">
    <property type="entry name" value="Outer membrane efflux proteins (OEP)"/>
    <property type="match status" value="1"/>
</dbReference>
<evidence type="ECO:0000256" key="8">
    <source>
        <dbReference type="SAM" id="SignalP"/>
    </source>
</evidence>
<dbReference type="GO" id="GO:0015288">
    <property type="term" value="F:porin activity"/>
    <property type="evidence" value="ECO:0007669"/>
    <property type="project" value="TreeGrafter"/>
</dbReference>
<keyword evidence="7" id="KW-0998">Cell outer membrane</keyword>
<gene>
    <name evidence="9" type="ORF">DAH66_08290</name>
</gene>
<keyword evidence="4" id="KW-1134">Transmembrane beta strand</keyword>
<evidence type="ECO:0000313" key="10">
    <source>
        <dbReference type="Proteomes" id="UP000287746"/>
    </source>
</evidence>
<keyword evidence="3" id="KW-0813">Transport</keyword>
<accession>A0A430G4P1</accession>
<dbReference type="EMBL" id="QQYZ01000006">
    <property type="protein sequence ID" value="RSY86875.1"/>
    <property type="molecule type" value="Genomic_DNA"/>
</dbReference>
<dbReference type="InterPro" id="IPR051906">
    <property type="entry name" value="TolC-like"/>
</dbReference>
<reference evidence="9 10" key="1">
    <citation type="submission" date="2018-07" db="EMBL/GenBank/DDBJ databases">
        <title>Genomic and Epidemiologic Investigation of an Indolent Hospital Outbreak.</title>
        <authorList>
            <person name="Johnson R.C."/>
            <person name="Deming C."/>
            <person name="Conlan S."/>
            <person name="Zellmer C.J."/>
            <person name="Michelin A.V."/>
            <person name="Lee-Lin S."/>
            <person name="Thomas P.J."/>
            <person name="Park M."/>
            <person name="Weingarten R.A."/>
            <person name="Less J."/>
            <person name="Dekker J.P."/>
            <person name="Frank K.M."/>
            <person name="Musser K.A."/>
            <person name="Mcquiston J.R."/>
            <person name="Henderson D.K."/>
            <person name="Lau A.F."/>
            <person name="Palmore T.N."/>
            <person name="Segre J.A."/>
        </authorList>
    </citation>
    <scope>NUCLEOTIDE SEQUENCE [LARGE SCALE GENOMIC DNA]</scope>
    <source>
        <strain evidence="9 10">SK-CDC1_0717</strain>
    </source>
</reference>
<name>A0A430G4P1_9SPHN</name>
<evidence type="ECO:0000256" key="4">
    <source>
        <dbReference type="ARBA" id="ARBA00022452"/>
    </source>
</evidence>
<evidence type="ECO:0000256" key="6">
    <source>
        <dbReference type="ARBA" id="ARBA00023136"/>
    </source>
</evidence>
<keyword evidence="6" id="KW-0472">Membrane</keyword>
<evidence type="ECO:0000256" key="7">
    <source>
        <dbReference type="ARBA" id="ARBA00023237"/>
    </source>
</evidence>
<comment type="subcellular location">
    <subcellularLocation>
        <location evidence="1">Cell outer membrane</location>
    </subcellularLocation>
</comment>
<dbReference type="InterPro" id="IPR003423">
    <property type="entry name" value="OMP_efflux"/>
</dbReference>
<dbReference type="Pfam" id="PF02321">
    <property type="entry name" value="OEP"/>
    <property type="match status" value="1"/>
</dbReference>
<evidence type="ECO:0000256" key="3">
    <source>
        <dbReference type="ARBA" id="ARBA00022448"/>
    </source>
</evidence>
<protein>
    <submittedName>
        <fullName evidence="9">TolC family protein</fullName>
    </submittedName>
</protein>